<evidence type="ECO:0000313" key="2">
    <source>
        <dbReference type="EMBL" id="MFC3098840.1"/>
    </source>
</evidence>
<evidence type="ECO:0000313" key="3">
    <source>
        <dbReference type="Proteomes" id="UP001595456"/>
    </source>
</evidence>
<dbReference type="Proteomes" id="UP001595456">
    <property type="component" value="Unassembled WGS sequence"/>
</dbReference>
<feature type="signal peptide" evidence="1">
    <location>
        <begin position="1"/>
        <end position="23"/>
    </location>
</feature>
<dbReference type="EMBL" id="JBHRST010000021">
    <property type="protein sequence ID" value="MFC3098840.1"/>
    <property type="molecule type" value="Genomic_DNA"/>
</dbReference>
<proteinExistence type="predicted"/>
<sequence>MKKFTAFAAAALAAASFAVPAAAQTEAAASAEGEVSPAHTSTRVQRGEAQLARILEGYAPTGETQRCVNAFRTNDITVISYVGVVYEAGDKVYVARARRPEMLRDSDVPVFERYSSQLCTTDALRTIDRFMPNFQGSLFLDDFQVYARVPAANGN</sequence>
<gene>
    <name evidence="2" type="ORF">ACFODU_13670</name>
</gene>
<feature type="chain" id="PRO_5047027628" evidence="1">
    <location>
        <begin position="24"/>
        <end position="155"/>
    </location>
</feature>
<protein>
    <submittedName>
        <fullName evidence="2">Uncharacterized protein</fullName>
    </submittedName>
</protein>
<name>A0ABV7E820_9SPHN</name>
<reference evidence="3" key="1">
    <citation type="journal article" date="2019" name="Int. J. Syst. Evol. Microbiol.">
        <title>The Global Catalogue of Microorganisms (GCM) 10K type strain sequencing project: providing services to taxonomists for standard genome sequencing and annotation.</title>
        <authorList>
            <consortium name="The Broad Institute Genomics Platform"/>
            <consortium name="The Broad Institute Genome Sequencing Center for Infectious Disease"/>
            <person name="Wu L."/>
            <person name="Ma J."/>
        </authorList>
    </citation>
    <scope>NUCLEOTIDE SEQUENCE [LARGE SCALE GENOMIC DNA]</scope>
    <source>
        <strain evidence="3">KCTC 52607</strain>
    </source>
</reference>
<organism evidence="2 3">
    <name type="scientific">Alteraurantiacibacter palmitatis</name>
    <dbReference type="NCBI Taxonomy" id="2054628"/>
    <lineage>
        <taxon>Bacteria</taxon>
        <taxon>Pseudomonadati</taxon>
        <taxon>Pseudomonadota</taxon>
        <taxon>Alphaproteobacteria</taxon>
        <taxon>Sphingomonadales</taxon>
        <taxon>Erythrobacteraceae</taxon>
        <taxon>Alteraurantiacibacter</taxon>
    </lineage>
</organism>
<keyword evidence="3" id="KW-1185">Reference proteome</keyword>
<comment type="caution">
    <text evidence="2">The sequence shown here is derived from an EMBL/GenBank/DDBJ whole genome shotgun (WGS) entry which is preliminary data.</text>
</comment>
<evidence type="ECO:0000256" key="1">
    <source>
        <dbReference type="SAM" id="SignalP"/>
    </source>
</evidence>
<dbReference type="RefSeq" id="WP_336927590.1">
    <property type="nucleotide sequence ID" value="NZ_JBANRO010000017.1"/>
</dbReference>
<keyword evidence="1" id="KW-0732">Signal</keyword>
<accession>A0ABV7E820</accession>